<organism evidence="2 3">
    <name type="scientific">Janibacter melonis</name>
    <dbReference type="NCBI Taxonomy" id="262209"/>
    <lineage>
        <taxon>Bacteria</taxon>
        <taxon>Bacillati</taxon>
        <taxon>Actinomycetota</taxon>
        <taxon>Actinomycetes</taxon>
        <taxon>Micrococcales</taxon>
        <taxon>Intrasporangiaceae</taxon>
        <taxon>Janibacter</taxon>
    </lineage>
</organism>
<name>A0A650GFX8_9MICO</name>
<protein>
    <submittedName>
        <fullName evidence="2">DUF4325 domain-containing protein</fullName>
    </submittedName>
</protein>
<reference evidence="2 3" key="1">
    <citation type="submission" date="2019-11" db="EMBL/GenBank/DDBJ databases">
        <title>Complete Genome Sequence of Janibacter melonis M714.</title>
        <authorList>
            <person name="Zhao Q."/>
        </authorList>
    </citation>
    <scope>NUCLEOTIDE SEQUENCE [LARGE SCALE GENOMIC DNA]</scope>
    <source>
        <strain evidence="2 3">M714</strain>
        <plasmid evidence="2 3">unnamed</plasmid>
    </source>
</reference>
<dbReference type="GeneID" id="59163558"/>
<geneLocation type="plasmid" evidence="2">
    <name>unnamed</name>
</geneLocation>
<dbReference type="SUPFAM" id="SSF46785">
    <property type="entry name" value="Winged helix' DNA-binding domain"/>
    <property type="match status" value="1"/>
</dbReference>
<evidence type="ECO:0000259" key="1">
    <source>
        <dbReference type="Pfam" id="PF14213"/>
    </source>
</evidence>
<dbReference type="Pfam" id="PF14213">
    <property type="entry name" value="DUF4325"/>
    <property type="match status" value="1"/>
</dbReference>
<accession>A0A650GFX8</accession>
<dbReference type="RefSeq" id="WP_123093651.1">
    <property type="nucleotide sequence ID" value="NZ_CP046475.1"/>
</dbReference>
<dbReference type="AlphaFoldDB" id="A0A650GFX8"/>
<dbReference type="Gene3D" id="1.10.10.10">
    <property type="entry name" value="Winged helix-like DNA-binding domain superfamily/Winged helix DNA-binding domain"/>
    <property type="match status" value="1"/>
</dbReference>
<dbReference type="InterPro" id="IPR036390">
    <property type="entry name" value="WH_DNA-bd_sf"/>
</dbReference>
<dbReference type="InterPro" id="IPR036388">
    <property type="entry name" value="WH-like_DNA-bd_sf"/>
</dbReference>
<dbReference type="KEGG" id="jme:EEW87_17660"/>
<dbReference type="EMBL" id="CP046475">
    <property type="protein sequence ID" value="QGX08832.1"/>
    <property type="molecule type" value="Genomic_DNA"/>
</dbReference>
<keyword evidence="2" id="KW-0614">Plasmid</keyword>
<proteinExistence type="predicted"/>
<evidence type="ECO:0000313" key="2">
    <source>
        <dbReference type="EMBL" id="QGX08832.1"/>
    </source>
</evidence>
<evidence type="ECO:0000313" key="3">
    <source>
        <dbReference type="Proteomes" id="UP000271708"/>
    </source>
</evidence>
<feature type="domain" description="DUF4325" evidence="1">
    <location>
        <begin position="42"/>
        <end position="86"/>
    </location>
</feature>
<dbReference type="InterPro" id="IPR025474">
    <property type="entry name" value="DUF4325"/>
</dbReference>
<gene>
    <name evidence="2" type="ORF">EEW87_17660</name>
</gene>
<sequence length="188" mass="20767">MTVPARFRVADQLSRYPATRPLGQEGRARLDDLLHERRDLDLIIDFTDVQVMNISFTDEFLGKFLGSHDFSTLGTTVKVAGLNPDNRYSVQVCVERREIPSVIVDESGELSLIGDSLLAQTFEIAHELGQFKACDIAQRLSLSASNANNRLKRLAQAGALRKKQVTGSSRGGKEFIYEVGLTVAPDES</sequence>
<dbReference type="Proteomes" id="UP000271708">
    <property type="component" value="Plasmid unnamed"/>
</dbReference>